<evidence type="ECO:0000259" key="8">
    <source>
        <dbReference type="PROSITE" id="PS50192"/>
    </source>
</evidence>
<dbReference type="SMART" id="SM00283">
    <property type="entry name" value="MA"/>
    <property type="match status" value="1"/>
</dbReference>
<dbReference type="GO" id="GO:0005886">
    <property type="term" value="C:plasma membrane"/>
    <property type="evidence" value="ECO:0007669"/>
    <property type="project" value="UniProtKB-SubCell"/>
</dbReference>
<dbReference type="InterPro" id="IPR000727">
    <property type="entry name" value="T_SNARE_dom"/>
</dbReference>
<feature type="domain" description="Methyl-accepting transducer" evidence="7">
    <location>
        <begin position="303"/>
        <end position="532"/>
    </location>
</feature>
<evidence type="ECO:0000256" key="4">
    <source>
        <dbReference type="ARBA" id="ARBA00029447"/>
    </source>
</evidence>
<protein>
    <submittedName>
        <fullName evidence="10">Methyl-accepting chemotaxis protein</fullName>
    </submittedName>
</protein>
<dbReference type="Proteomes" id="UP000015350">
    <property type="component" value="Unassembled WGS sequence"/>
</dbReference>
<dbReference type="GO" id="GO:0007165">
    <property type="term" value="P:signal transduction"/>
    <property type="evidence" value="ECO:0007669"/>
    <property type="project" value="UniProtKB-KW"/>
</dbReference>
<dbReference type="STRING" id="1316936.K678_15059"/>
<dbReference type="EMBL" id="AQPH01000077">
    <property type="protein sequence ID" value="EPY00646.1"/>
    <property type="molecule type" value="Genomic_DNA"/>
</dbReference>
<feature type="domain" description="T-SNARE coiled-coil homology" evidence="8">
    <location>
        <begin position="455"/>
        <end position="517"/>
    </location>
</feature>
<name>S9TEK6_MAGFU</name>
<proteinExistence type="inferred from homology"/>
<evidence type="ECO:0000313" key="11">
    <source>
        <dbReference type="Proteomes" id="UP000015350"/>
    </source>
</evidence>
<dbReference type="AlphaFoldDB" id="S9TEK6"/>
<accession>S9TEK6</accession>
<comment type="similarity">
    <text evidence="4">Belongs to the methyl-accepting chemotaxis (MCP) protein family.</text>
</comment>
<dbReference type="Pfam" id="PF00015">
    <property type="entry name" value="MCPsignal"/>
    <property type="match status" value="1"/>
</dbReference>
<feature type="domain" description="HAMP" evidence="9">
    <location>
        <begin position="210"/>
        <end position="263"/>
    </location>
</feature>
<dbReference type="Gene3D" id="6.10.340.10">
    <property type="match status" value="1"/>
</dbReference>
<evidence type="ECO:0000259" key="9">
    <source>
        <dbReference type="PROSITE" id="PS50885"/>
    </source>
</evidence>
<keyword evidence="2" id="KW-0997">Cell inner membrane</keyword>
<dbReference type="InterPro" id="IPR003660">
    <property type="entry name" value="HAMP_dom"/>
</dbReference>
<dbReference type="GO" id="GO:0004888">
    <property type="term" value="F:transmembrane signaling receptor activity"/>
    <property type="evidence" value="ECO:0007669"/>
    <property type="project" value="InterPro"/>
</dbReference>
<dbReference type="SUPFAM" id="SSF58104">
    <property type="entry name" value="Methyl-accepting chemotaxis protein (MCP) signaling domain"/>
    <property type="match status" value="1"/>
</dbReference>
<evidence type="ECO:0000313" key="10">
    <source>
        <dbReference type="EMBL" id="EPY00646.1"/>
    </source>
</evidence>
<dbReference type="PROSITE" id="PS50111">
    <property type="entry name" value="CHEMOTAXIS_TRANSDUC_2"/>
    <property type="match status" value="1"/>
</dbReference>
<dbReference type="CDD" id="cd06225">
    <property type="entry name" value="HAMP"/>
    <property type="match status" value="1"/>
</dbReference>
<dbReference type="OrthoDB" id="3378718at2"/>
<comment type="caution">
    <text evidence="10">The sequence shown here is derived from an EMBL/GenBank/DDBJ whole genome shotgun (WGS) entry which is preliminary data.</text>
</comment>
<evidence type="ECO:0000259" key="7">
    <source>
        <dbReference type="PROSITE" id="PS50111"/>
    </source>
</evidence>
<sequence length="559" mass="58851">MSHLRIGVRLVIMVGFLLCFVMLTVGLGHRGMNLINASLKTVYEDRTVCLSQLSEIQSNISHARIRVLGFVATGGTGDRAALTRDVRADIAAIEKTWAEYKSTYLPPAEQKIAREFEAAWSLHAAFADQVLGRIGAGDVSGALEYTNTVGAPIYRTLDAAIDEDIALQRQIAKEEYAKGQQVFETTATLNWVVALIGGAGALFLAWVVVRSITVPVAGMVEAMIGLAGGDTTVEIPARERRDEVGDMAKAVEVFKRNAIERLRLEAHEKQEIEARQARHARIEILTDEFDKAVIDMLKGVGDAASTMLDTAGTLTANAELTQSQSAAVSSATEQASTNVNVIAAASNELLASVQEIGSQVTRAATISSNAAAEAHDTNDKVSGLAAAANRVGEVVGLITSIANQTNLLALNATIEAARAGEAGKGFAVVASEVKNLASQTAKATEEIAGQIGAIQAQTEDTVAAIRRIISVIGEINEMSSAIAGAVEEQGAAMQEVVRNVEEAAKGTREVARSIVQVAEAAEGTGRMAGSVQSAANSLTRQNDSLRVTVEGFLSSIKAT</sequence>
<dbReference type="eggNOG" id="COG0840">
    <property type="taxonomic scope" value="Bacteria"/>
</dbReference>
<keyword evidence="6" id="KW-0472">Membrane</keyword>
<dbReference type="PANTHER" id="PTHR32089:SF112">
    <property type="entry name" value="LYSOZYME-LIKE PROTEIN-RELATED"/>
    <property type="match status" value="1"/>
</dbReference>
<dbReference type="Pfam" id="PF00672">
    <property type="entry name" value="HAMP"/>
    <property type="match status" value="1"/>
</dbReference>
<evidence type="ECO:0000256" key="2">
    <source>
        <dbReference type="ARBA" id="ARBA00022519"/>
    </source>
</evidence>
<dbReference type="RefSeq" id="WP_021133299.1">
    <property type="nucleotide sequence ID" value="NZ_AQPH01000077.1"/>
</dbReference>
<dbReference type="SMART" id="SM00304">
    <property type="entry name" value="HAMP"/>
    <property type="match status" value="1"/>
</dbReference>
<evidence type="ECO:0000256" key="3">
    <source>
        <dbReference type="ARBA" id="ARBA00023224"/>
    </source>
</evidence>
<gene>
    <name evidence="10" type="ORF">K678_15059</name>
</gene>
<evidence type="ECO:0000256" key="5">
    <source>
        <dbReference type="PROSITE-ProRule" id="PRU00284"/>
    </source>
</evidence>
<keyword evidence="6" id="KW-0812">Transmembrane</keyword>
<reference evidence="10 11" key="1">
    <citation type="submission" date="2013-04" db="EMBL/GenBank/DDBJ databases">
        <authorList>
            <person name="Kuznetsov B."/>
            <person name="Ivanovsky R."/>
        </authorList>
    </citation>
    <scope>NUCLEOTIDE SEQUENCE [LARGE SCALE GENOMIC DNA]</scope>
    <source>
        <strain evidence="10 11">MGU-K5</strain>
    </source>
</reference>
<dbReference type="PATRIC" id="fig|1316936.3.peg.3000"/>
<keyword evidence="3 5" id="KW-0807">Transducer</keyword>
<dbReference type="PROSITE" id="PS50192">
    <property type="entry name" value="T_SNARE"/>
    <property type="match status" value="1"/>
</dbReference>
<feature type="transmembrane region" description="Helical" evidence="6">
    <location>
        <begin position="188"/>
        <end position="209"/>
    </location>
</feature>
<dbReference type="Gene3D" id="1.10.287.950">
    <property type="entry name" value="Methyl-accepting chemotaxis protein"/>
    <property type="match status" value="1"/>
</dbReference>
<dbReference type="Pfam" id="PF12729">
    <property type="entry name" value="4HB_MCP_1"/>
    <property type="match status" value="1"/>
</dbReference>
<dbReference type="InterPro" id="IPR024478">
    <property type="entry name" value="HlyB_4HB_MCP"/>
</dbReference>
<dbReference type="GO" id="GO:0006935">
    <property type="term" value="P:chemotaxis"/>
    <property type="evidence" value="ECO:0007669"/>
    <property type="project" value="InterPro"/>
</dbReference>
<keyword evidence="6" id="KW-1133">Transmembrane helix</keyword>
<feature type="transmembrane region" description="Helical" evidence="6">
    <location>
        <begin position="6"/>
        <end position="27"/>
    </location>
</feature>
<dbReference type="InterPro" id="IPR004089">
    <property type="entry name" value="MCPsignal_dom"/>
</dbReference>
<dbReference type="InterPro" id="IPR004090">
    <property type="entry name" value="Chemotax_Me-accpt_rcpt"/>
</dbReference>
<evidence type="ECO:0000256" key="6">
    <source>
        <dbReference type="SAM" id="Phobius"/>
    </source>
</evidence>
<keyword evidence="2" id="KW-1003">Cell membrane</keyword>
<evidence type="ECO:0000256" key="1">
    <source>
        <dbReference type="ARBA" id="ARBA00004429"/>
    </source>
</evidence>
<dbReference type="PANTHER" id="PTHR32089">
    <property type="entry name" value="METHYL-ACCEPTING CHEMOTAXIS PROTEIN MCPB"/>
    <property type="match status" value="1"/>
</dbReference>
<organism evidence="10 11">
    <name type="scientific">Magnetospirillum fulvum MGU-K5</name>
    <dbReference type="NCBI Taxonomy" id="1316936"/>
    <lineage>
        <taxon>Bacteria</taxon>
        <taxon>Pseudomonadati</taxon>
        <taxon>Pseudomonadota</taxon>
        <taxon>Alphaproteobacteria</taxon>
        <taxon>Rhodospirillales</taxon>
        <taxon>Rhodospirillaceae</taxon>
        <taxon>Magnetospirillum</taxon>
    </lineage>
</organism>
<comment type="subcellular location">
    <subcellularLocation>
        <location evidence="1">Cell inner membrane</location>
        <topology evidence="1">Multi-pass membrane protein</topology>
    </subcellularLocation>
</comment>
<dbReference type="PROSITE" id="PS50885">
    <property type="entry name" value="HAMP"/>
    <property type="match status" value="1"/>
</dbReference>
<dbReference type="PRINTS" id="PR00260">
    <property type="entry name" value="CHEMTRNSDUCR"/>
</dbReference>